<evidence type="ECO:0000313" key="2">
    <source>
        <dbReference type="EMBL" id="ERF69943.1"/>
    </source>
</evidence>
<keyword evidence="3" id="KW-1185">Reference proteome</keyword>
<accession>U1GD04</accession>
<dbReference type="OMA" id="RERCENI"/>
<gene>
    <name evidence="2" type="ORF">EPUS_05487</name>
</gene>
<dbReference type="AlphaFoldDB" id="U1GD04"/>
<dbReference type="GeneID" id="19240437"/>
<evidence type="ECO:0000256" key="1">
    <source>
        <dbReference type="SAM" id="Coils"/>
    </source>
</evidence>
<keyword evidence="1" id="KW-0175">Coiled coil</keyword>
<dbReference type="HOGENOM" id="CLU_378127_0_0_1"/>
<dbReference type="EMBL" id="KE721373">
    <property type="protein sequence ID" value="ERF69943.1"/>
    <property type="molecule type" value="Genomic_DNA"/>
</dbReference>
<protein>
    <submittedName>
        <fullName evidence="2">Uncharacterized protein</fullName>
    </submittedName>
</protein>
<proteinExistence type="predicted"/>
<name>U1GD04_ENDPU</name>
<reference evidence="3" key="1">
    <citation type="journal article" date="2014" name="BMC Genomics">
        <title>Genome characteristics reveal the impact of lichenization on lichen-forming fungus Endocarpon pusillum Hedwig (Verrucariales, Ascomycota).</title>
        <authorList>
            <person name="Wang Y.-Y."/>
            <person name="Liu B."/>
            <person name="Zhang X.-Y."/>
            <person name="Zhou Q.-M."/>
            <person name="Zhang T."/>
            <person name="Li H."/>
            <person name="Yu Y.-F."/>
            <person name="Zhang X.-L."/>
            <person name="Hao X.-Y."/>
            <person name="Wang M."/>
            <person name="Wang L."/>
            <person name="Wei J.-C."/>
        </authorList>
    </citation>
    <scope>NUCLEOTIDE SEQUENCE [LARGE SCALE GENOMIC DNA]</scope>
    <source>
        <strain evidence="3">Z07020 / HMAS-L-300199</strain>
    </source>
</reference>
<evidence type="ECO:0000313" key="3">
    <source>
        <dbReference type="Proteomes" id="UP000019373"/>
    </source>
</evidence>
<organism evidence="2 3">
    <name type="scientific">Endocarpon pusillum (strain Z07020 / HMAS-L-300199)</name>
    <name type="common">Lichen-forming fungus</name>
    <dbReference type="NCBI Taxonomy" id="1263415"/>
    <lineage>
        <taxon>Eukaryota</taxon>
        <taxon>Fungi</taxon>
        <taxon>Dikarya</taxon>
        <taxon>Ascomycota</taxon>
        <taxon>Pezizomycotina</taxon>
        <taxon>Eurotiomycetes</taxon>
        <taxon>Chaetothyriomycetidae</taxon>
        <taxon>Verrucariales</taxon>
        <taxon>Verrucariaceae</taxon>
        <taxon>Endocarpon</taxon>
    </lineage>
</organism>
<dbReference type="Proteomes" id="UP000019373">
    <property type="component" value="Unassembled WGS sequence"/>
</dbReference>
<dbReference type="RefSeq" id="XP_007804443.1">
    <property type="nucleotide sequence ID" value="XM_007806252.1"/>
</dbReference>
<feature type="coiled-coil region" evidence="1">
    <location>
        <begin position="551"/>
        <end position="713"/>
    </location>
</feature>
<sequence length="733" mass="81382">MENISSLIREVDNLLTGTTEDALKSFGCFLQNENIGQGELAIWALAKPCQIVPLAKLVIDLNQEPSIFRRLAVLPTFVNTVLEMDPSWIEDRPDRTDTGAASNLSQRHRFHCAALVAHYTLNKEALPISTQQLVQDAIVSAAESPTEANLRCLSDVLSALPGNILDFFTEKSLSRLSTRCNDICSGSTKREEFSRIMLAQDLLAQVAVAFQTPQSPSKSSLETPPGVKFSEKCRKRVFKLFSGSNALSALKLIVLYLSVFCSDDPGSSPLLPLEAMILAQRIIAPISVPVRRQWVEEYPLLIEKFLSRLNREALGLNIRLEGVMFCFLLFGADSEMSLALKKVASAVLVAVCDPKSSYDSAVATGNDKAIAEILVRLCSSKASPSRTLPGKSAIVTRMLSFIVEQCQPWCSNAVNTALKLYQAKHVLNSLHSASNRSGILPCIVDFIQLGYVPDWWGSEVTFPLSFRDSEVVNCIGEEVCSDSLERLRLELATSFSSLLLTAAWHSGRSLQQPETCQRLLNRLKESSSGTSDTLCSYSGDQTMGLEYNVALIEAQTECEALRARLQNETAQRIGLEEQLAQTKRLLKEEKDASSALESYLETAERECADMGDRLRQSREDYTELLADADRKVQAVETKYVVEQVNYRAELLGREKELEIELEEVEFDLEHKEEELQLEKQKRENVEAEMKAALARADGQIEELRLAVAEKDKALGEAESLRMRLVALLGGRVD</sequence>
<dbReference type="OrthoDB" id="10308860at2759"/>